<proteinExistence type="predicted"/>
<evidence type="ECO:0000256" key="1">
    <source>
        <dbReference type="SAM" id="MobiDB-lite"/>
    </source>
</evidence>
<feature type="compositionally biased region" description="Basic and acidic residues" evidence="1">
    <location>
        <begin position="119"/>
        <end position="129"/>
    </location>
</feature>
<protein>
    <recommendedName>
        <fullName evidence="4">Transcriptional regulator</fullName>
    </recommendedName>
</protein>
<feature type="region of interest" description="Disordered" evidence="1">
    <location>
        <begin position="115"/>
        <end position="139"/>
    </location>
</feature>
<name>A0AAQ3LKG6_PSEAI</name>
<dbReference type="AlphaFoldDB" id="A0AAQ3LKG6"/>
<dbReference type="Proteomes" id="UP001297540">
    <property type="component" value="Chromosome"/>
</dbReference>
<dbReference type="RefSeq" id="WP_042933901.1">
    <property type="nucleotide sequence ID" value="NZ_JABDUY010000033.1"/>
</dbReference>
<reference evidence="2" key="2">
    <citation type="submission" date="2023-10" db="EMBL/GenBank/DDBJ databases">
        <title>Pathogen: clinical or host-associated sample.</title>
        <authorList>
            <person name="Hergert J."/>
            <person name="Casey R."/>
            <person name="Wagner J."/>
            <person name="Young E.L."/>
            <person name="Oakeson K.F."/>
        </authorList>
    </citation>
    <scope>NUCLEOTIDE SEQUENCE</scope>
    <source>
        <strain evidence="2">2021CK-01020</strain>
    </source>
</reference>
<evidence type="ECO:0008006" key="4">
    <source>
        <dbReference type="Google" id="ProtNLM"/>
    </source>
</evidence>
<accession>A0AAQ3LKG6</accession>
<reference evidence="2" key="1">
    <citation type="submission" date="2023-06" db="EMBL/GenBank/DDBJ databases">
        <authorList>
            <consortium name="Clinical and Environmental Microbiology Branch: Whole genome sequencing antimicrobial resistance pathogens in the healthcare setting"/>
        </authorList>
    </citation>
    <scope>NUCLEOTIDE SEQUENCE</scope>
    <source>
        <strain evidence="2">2021CK-01020</strain>
    </source>
</reference>
<sequence>MERAIDLSAWGERPPVFVQLLAAEVARSSQTKAGEAIGMSRSTVSTILANRYPSPSTIRVERRVLAALSRIECPALGEAVTSVECSEYLQRPAPLNNPVAMRCWKACRACPRNPHTAPMKREERGHENQNRIALESVDA</sequence>
<evidence type="ECO:0000313" key="2">
    <source>
        <dbReference type="EMBL" id="WOS76836.1"/>
    </source>
</evidence>
<dbReference type="EMBL" id="CP136986">
    <property type="protein sequence ID" value="WOS76836.1"/>
    <property type="molecule type" value="Genomic_DNA"/>
</dbReference>
<evidence type="ECO:0000313" key="3">
    <source>
        <dbReference type="Proteomes" id="UP001297540"/>
    </source>
</evidence>
<gene>
    <name evidence="2" type="ORF">L4V69_30770</name>
</gene>
<organism evidence="2 3">
    <name type="scientific">Pseudomonas aeruginosa</name>
    <dbReference type="NCBI Taxonomy" id="287"/>
    <lineage>
        <taxon>Bacteria</taxon>
        <taxon>Pseudomonadati</taxon>
        <taxon>Pseudomonadota</taxon>
        <taxon>Gammaproteobacteria</taxon>
        <taxon>Pseudomonadales</taxon>
        <taxon>Pseudomonadaceae</taxon>
        <taxon>Pseudomonas</taxon>
    </lineage>
</organism>